<dbReference type="AlphaFoldDB" id="A0A814VLZ3"/>
<evidence type="ECO:0000256" key="4">
    <source>
        <dbReference type="ARBA" id="ARBA00023040"/>
    </source>
</evidence>
<dbReference type="Gene3D" id="1.20.1070.10">
    <property type="entry name" value="Rhodopsin 7-helix transmembrane proteins"/>
    <property type="match status" value="1"/>
</dbReference>
<feature type="transmembrane region" description="Helical" evidence="8">
    <location>
        <begin position="273"/>
        <end position="293"/>
    </location>
</feature>
<dbReference type="Proteomes" id="UP000663828">
    <property type="component" value="Unassembled WGS sequence"/>
</dbReference>
<name>A0A814VLZ3_ADIRI</name>
<evidence type="ECO:0000313" key="13">
    <source>
        <dbReference type="Proteomes" id="UP000663852"/>
    </source>
</evidence>
<evidence type="ECO:0000256" key="7">
    <source>
        <dbReference type="ARBA" id="ARBA00023224"/>
    </source>
</evidence>
<feature type="transmembrane region" description="Helical" evidence="8">
    <location>
        <begin position="53"/>
        <end position="74"/>
    </location>
</feature>
<evidence type="ECO:0000313" key="10">
    <source>
        <dbReference type="EMBL" id="CAF1190199.1"/>
    </source>
</evidence>
<feature type="transmembrane region" description="Helical" evidence="8">
    <location>
        <begin position="20"/>
        <end position="41"/>
    </location>
</feature>
<dbReference type="Proteomes" id="UP000663852">
    <property type="component" value="Unassembled WGS sequence"/>
</dbReference>
<evidence type="ECO:0000256" key="2">
    <source>
        <dbReference type="ARBA" id="ARBA00022692"/>
    </source>
</evidence>
<evidence type="ECO:0000259" key="9">
    <source>
        <dbReference type="PROSITE" id="PS50262"/>
    </source>
</evidence>
<keyword evidence="6" id="KW-0675">Receptor</keyword>
<keyword evidence="12" id="KW-1185">Reference proteome</keyword>
<keyword evidence="7" id="KW-0807">Transducer</keyword>
<feature type="transmembrane region" description="Helical" evidence="8">
    <location>
        <begin position="174"/>
        <end position="197"/>
    </location>
</feature>
<keyword evidence="3 8" id="KW-1133">Transmembrane helix</keyword>
<feature type="transmembrane region" description="Helical" evidence="8">
    <location>
        <begin position="94"/>
        <end position="112"/>
    </location>
</feature>
<evidence type="ECO:0000256" key="6">
    <source>
        <dbReference type="ARBA" id="ARBA00023170"/>
    </source>
</evidence>
<reference evidence="10" key="1">
    <citation type="submission" date="2021-02" db="EMBL/GenBank/DDBJ databases">
        <authorList>
            <person name="Nowell W R."/>
        </authorList>
    </citation>
    <scope>NUCLEOTIDE SEQUENCE</scope>
</reference>
<proteinExistence type="predicted"/>
<keyword evidence="4" id="KW-0297">G-protein coupled receptor</keyword>
<evidence type="ECO:0000313" key="11">
    <source>
        <dbReference type="EMBL" id="CAF1570752.1"/>
    </source>
</evidence>
<dbReference type="PANTHER" id="PTHR24243:SF233">
    <property type="entry name" value="THYROTROPIN-RELEASING HORMONE RECEPTOR"/>
    <property type="match status" value="1"/>
</dbReference>
<comment type="subcellular location">
    <subcellularLocation>
        <location evidence="1">Membrane</location>
        <topology evidence="1">Multi-pass membrane protein</topology>
    </subcellularLocation>
</comment>
<accession>A0A814VLZ3</accession>
<dbReference type="GO" id="GO:0005886">
    <property type="term" value="C:plasma membrane"/>
    <property type="evidence" value="ECO:0007669"/>
    <property type="project" value="TreeGrafter"/>
</dbReference>
<feature type="transmembrane region" description="Helical" evidence="8">
    <location>
        <begin position="229"/>
        <end position="253"/>
    </location>
</feature>
<evidence type="ECO:0000256" key="1">
    <source>
        <dbReference type="ARBA" id="ARBA00004141"/>
    </source>
</evidence>
<organism evidence="10 13">
    <name type="scientific">Adineta ricciae</name>
    <name type="common">Rotifer</name>
    <dbReference type="NCBI Taxonomy" id="249248"/>
    <lineage>
        <taxon>Eukaryota</taxon>
        <taxon>Metazoa</taxon>
        <taxon>Spiralia</taxon>
        <taxon>Gnathifera</taxon>
        <taxon>Rotifera</taxon>
        <taxon>Eurotatoria</taxon>
        <taxon>Bdelloidea</taxon>
        <taxon>Adinetida</taxon>
        <taxon>Adinetidae</taxon>
        <taxon>Adineta</taxon>
    </lineage>
</organism>
<dbReference type="PROSITE" id="PS50262">
    <property type="entry name" value="G_PROTEIN_RECEP_F1_2"/>
    <property type="match status" value="1"/>
</dbReference>
<comment type="caution">
    <text evidence="10">The sequence shown here is derived from an EMBL/GenBank/DDBJ whole genome shotgun (WGS) entry which is preliminary data.</text>
</comment>
<feature type="domain" description="G-protein coupled receptors family 1 profile" evidence="9">
    <location>
        <begin position="32"/>
        <end position="293"/>
    </location>
</feature>
<keyword evidence="5 8" id="KW-0472">Membrane</keyword>
<protein>
    <recommendedName>
        <fullName evidence="9">G-protein coupled receptors family 1 profile domain-containing protein</fullName>
    </recommendedName>
</protein>
<dbReference type="InterPro" id="IPR017452">
    <property type="entry name" value="GPCR_Rhodpsn_7TM"/>
</dbReference>
<gene>
    <name evidence="10" type="ORF">EDS130_LOCUS24759</name>
    <name evidence="11" type="ORF">XAT740_LOCUS44453</name>
</gene>
<evidence type="ECO:0000256" key="3">
    <source>
        <dbReference type="ARBA" id="ARBA00022989"/>
    </source>
</evidence>
<sequence>MSSPSLSYSLSNIQLQLERYVYSLWIILGVPGCILDIAIFSRQRLRKISCCNYFLAASINNLVTLFVGVLPVMYSIDHPDLLTTSLWFCKIRGYLFQICLMLSRWFVAFACIDRYAQSSTNVRLRNFANIRMSYRSIVGIIVVWTIICSHRMIFYEIKGNICGIITNTGAALYHSLYVLIGGGVLPAAAMITCALFIRRNLNFKRQRRQTSTVADTEHQRQQKSLDQQILKLLFIQSFFYILLTTPQLINLIYSTISSTIPNRTTDRLAIDKIIAFLAELMLYVFPVASFYLYTLTARAFQQELLKILRLIFNRLTGRRPIQVGSLNHTLSTHNRQGPIMHLSPARRLTEYQHQ</sequence>
<dbReference type="PANTHER" id="PTHR24243">
    <property type="entry name" value="G-PROTEIN COUPLED RECEPTOR"/>
    <property type="match status" value="1"/>
</dbReference>
<dbReference type="OrthoDB" id="10398824at2759"/>
<evidence type="ECO:0000313" key="12">
    <source>
        <dbReference type="Proteomes" id="UP000663828"/>
    </source>
</evidence>
<dbReference type="EMBL" id="CAJNOR010005640">
    <property type="protein sequence ID" value="CAF1570752.1"/>
    <property type="molecule type" value="Genomic_DNA"/>
</dbReference>
<dbReference type="EMBL" id="CAJNOJ010000142">
    <property type="protein sequence ID" value="CAF1190199.1"/>
    <property type="molecule type" value="Genomic_DNA"/>
</dbReference>
<feature type="transmembrane region" description="Helical" evidence="8">
    <location>
        <begin position="133"/>
        <end position="154"/>
    </location>
</feature>
<evidence type="ECO:0000256" key="5">
    <source>
        <dbReference type="ARBA" id="ARBA00023136"/>
    </source>
</evidence>
<dbReference type="InterPro" id="IPR000276">
    <property type="entry name" value="GPCR_Rhodpsn"/>
</dbReference>
<evidence type="ECO:0000256" key="8">
    <source>
        <dbReference type="SAM" id="Phobius"/>
    </source>
</evidence>
<dbReference type="Pfam" id="PF00001">
    <property type="entry name" value="7tm_1"/>
    <property type="match status" value="1"/>
</dbReference>
<dbReference type="GO" id="GO:0004930">
    <property type="term" value="F:G protein-coupled receptor activity"/>
    <property type="evidence" value="ECO:0007669"/>
    <property type="project" value="UniProtKB-KW"/>
</dbReference>
<keyword evidence="2 8" id="KW-0812">Transmembrane</keyword>
<dbReference type="SUPFAM" id="SSF81321">
    <property type="entry name" value="Family A G protein-coupled receptor-like"/>
    <property type="match status" value="1"/>
</dbReference>